<dbReference type="GO" id="GO:0042147">
    <property type="term" value="P:retrograde transport, endosome to Golgi"/>
    <property type="evidence" value="ECO:0007669"/>
    <property type="project" value="TreeGrafter"/>
</dbReference>
<dbReference type="GO" id="GO:0005829">
    <property type="term" value="C:cytosol"/>
    <property type="evidence" value="ECO:0007669"/>
    <property type="project" value="GOC"/>
</dbReference>
<dbReference type="GO" id="GO:0008104">
    <property type="term" value="P:intracellular protein localization"/>
    <property type="evidence" value="ECO:0007669"/>
    <property type="project" value="TreeGrafter"/>
</dbReference>
<dbReference type="InterPro" id="IPR046837">
    <property type="entry name" value="Laa1/Sip1/HEATR5-like_HEAT"/>
</dbReference>
<dbReference type="GO" id="GO:0016020">
    <property type="term" value="C:membrane"/>
    <property type="evidence" value="ECO:0007669"/>
    <property type="project" value="TreeGrafter"/>
</dbReference>
<reference evidence="4" key="1">
    <citation type="submission" date="2022-11" db="UniProtKB">
        <authorList>
            <consortium name="WormBaseParasite"/>
        </authorList>
    </citation>
    <scope>IDENTIFICATION</scope>
</reference>
<feature type="compositionally biased region" description="Polar residues" evidence="2">
    <location>
        <begin position="258"/>
        <end position="271"/>
    </location>
</feature>
<dbReference type="WBParaSite" id="Minc3s00237g08279">
    <property type="protein sequence ID" value="Minc3s00237g08279"/>
    <property type="gene ID" value="Minc3s00237g08279"/>
</dbReference>
<dbReference type="Pfam" id="PF20210">
    <property type="entry name" value="Laa1_Sip1_HTR5"/>
    <property type="match status" value="1"/>
</dbReference>
<dbReference type="InterPro" id="IPR011989">
    <property type="entry name" value="ARM-like"/>
</dbReference>
<evidence type="ECO:0000313" key="4">
    <source>
        <dbReference type="WBParaSite" id="Minc3s00237g08279"/>
    </source>
</evidence>
<dbReference type="Proteomes" id="UP000887563">
    <property type="component" value="Unplaced"/>
</dbReference>
<comment type="similarity">
    <text evidence="1">Belongs to the HEATR5 family.</text>
</comment>
<feature type="compositionally biased region" description="Low complexity" evidence="2">
    <location>
        <begin position="272"/>
        <end position="285"/>
    </location>
</feature>
<evidence type="ECO:0000313" key="3">
    <source>
        <dbReference type="Proteomes" id="UP000887563"/>
    </source>
</evidence>
<dbReference type="GO" id="GO:0030139">
    <property type="term" value="C:endocytic vesicle"/>
    <property type="evidence" value="ECO:0007669"/>
    <property type="project" value="TreeGrafter"/>
</dbReference>
<dbReference type="PANTHER" id="PTHR21663">
    <property type="entry name" value="HYPOTHETICAL HEAT DOMAIN-CONTAINING"/>
    <property type="match status" value="1"/>
</dbReference>
<dbReference type="GO" id="GO:0006897">
    <property type="term" value="P:endocytosis"/>
    <property type="evidence" value="ECO:0007669"/>
    <property type="project" value="TreeGrafter"/>
</dbReference>
<dbReference type="InterPro" id="IPR040108">
    <property type="entry name" value="Laa1/Sip1/HEATR5"/>
</dbReference>
<feature type="region of interest" description="Disordered" evidence="2">
    <location>
        <begin position="258"/>
        <end position="285"/>
    </location>
</feature>
<dbReference type="PANTHER" id="PTHR21663:SF0">
    <property type="entry name" value="HEAT REPEAT-CONTAINING PROTEIN 5B"/>
    <property type="match status" value="1"/>
</dbReference>
<name>A0A914L3C1_MELIC</name>
<sequence>MEQAQSLLLNELAFVRCPDPQKNIFIYEWLKYLDRILTLTKKSDLKNSQQKLVEQLNARIVPNGCSHPTRLLLGRCIAKLFSVADASHLFETINLCNDVLKDPSVLLQVKLTALSVLGEMFEYLGRMVGRSYEETFQSLAKWLKSAESNARIEILQTLAKMLHGLGSGTFPIFKDIYKCLAKALFDRVMAVRVAAANCFACLIEIPDSPLFIQHDLESICTLCIKSLHVSNADLRLSIANIFANLAFCVLKFNDGSGSSRQRAVTPTSTKTQQPQNSSPSESSTSAPFDVLLRCLSNGMLRGGVGGFLKNAKTATGIRATIGQRETRIGISQAYVAIARKLGTRWLKRNIQLWCEHLLGLACKSSLSIGSTTSLPSSSQSFSSANDQLLTIRRCLHYIFRSTIGTLLSEPDQITACKRLGIVLAEYNNCFDCAMDSSKEEERVLTSEVHASANASVVCLIEIGCIDCAMDSSKEEERVLTSEVHASANASVVCLIEIGCIALQVDTAISTVFIEASGVLEPIFACLLHPIQSVRIAASFCLKCIVTSIPSLTTPLVDRCLSRLEYMKKSPEAINGFSLCLAALLSQCRHSQLGIPFAKCRQVFNLAEELIKSATQTPRLMLRKVQAGWILISAILSLGPTFARPILPKLFTLWRISFPRSAEETKTERGCGDAGSWEATLEARAGALASMCILALRCPELINDELAKKIIVPIETSLSTMSMVGDLLLLYGVRIRSVIQLLHLRLFTLLCRIPVSRFESAINPLLKEVVAEITLSDNSQTTQKNSLCARQSFLSIGGGFGRRVEQEVYLENELNPLQPLQPGSLDFDPLHLIEYDGGYRDGSTKEWWWPEPQPLPIAALDSAIQLFSKVFPVVSPRCKLQLLQHFGEQLKICQKPLARAQALQINILTSLCLAAEFIGKRRQGGGRLDDSELQKACADFVLPFLESNSMLIKFLAAETLGRLAQAVATPQFVAANAQFCFEKIRSLKDESSRQGYTLAIGSLHRYMGSLGSGQHLNTAIEILLSLAQDTNNCSSVKQWAIISLSLIASTGGGMFCPYAEPVRNLCFQLLMNTQHLSNEIVRAVAKLIFSLITAAGPELNSTPSTSNNGNNAESARNSFLTICSMLIQFDDPFVKADATACYQHLHLFVPRFLDISQLVLTICEFLHSPTFILRKSAIVCLRQLLQRESHEVREHVKPLIPSSGLFVENDLDCGKKFGKNSDKVFALPECGLEGALFQMMDTETDFELREHIKQSLLFLLQTSCNELLGFWLLLCKDILGSSQLSQDNIRSTICVTIDDGKEENEDDDDDNLHGSTPSNTKIGSTEILIHPRWPTRCFAFEIVQRLLAVCDTDKAHLDLTLAKELKQMDVEDGESSTNKKAGDYLVLHLSDLVRMGFMGATSENFHLQMAGLNCLQSIISRFSKVAEPEFPGHLLLEQFQAQIGAALRPAFSPETPPNVTAFACQVAGTWLCSGVARDLNDLRRVHQLLASSLDKLPKSKSSVVEKLEQDNSLSSTPPASMQLYNESIATLEQLSILRAWAKVYICAIEQWKKQTTSKEESSSQNNSLLVLVEPSLSILIKHWFAVLRDFSILSLPQNILDDLKESGFDGGGTFFTADSIEVREGFNKQIRNFDYFESWSLNFTRIVGDRLLNRYRLSSVFDPLVSARLICQNTSFRFGCDQLPTTFLITHCCKEHYYTSWPLILLACSVWMRYGQNLSNPKDNEIKEKSNFHLILGICMDFLSNNSKREDERPIQLCLSSIENLLECEKLQLELMTDIRMPIELLNVLYKLILTLDSMQTQQLLVKIISAILKAAKLVIELNKNEEDKEENHQQNNIQLENGQLLTSDKSFKGGEGVGGIFDLSNSLVFALLESIMCILARQIPQVNLPQAKVRILTPLQTRKYGHLSTESDELIHSTLGLLPQLTSFCCTDGIMVILPSLLNLLFGILRECSSQEYDNNQQQSKAISSAILALKKLCSECPHPTKEKKLFEAWELIIRSGLLSLLNFANESHQSGHKEQQLTLLLSAAVILSAASTAEPKTVKNNEEGVDVLSTTFRVGQDLFEKFCLAQKEALIKNDEGENKGEEKQRIIILKRFILNLCQQIRVGKTDT</sequence>
<feature type="compositionally biased region" description="Acidic residues" evidence="2">
    <location>
        <begin position="1299"/>
        <end position="1309"/>
    </location>
</feature>
<dbReference type="Pfam" id="PF25468">
    <property type="entry name" value="HEAT_HEATR5A"/>
    <property type="match status" value="1"/>
</dbReference>
<dbReference type="GO" id="GO:0005794">
    <property type="term" value="C:Golgi apparatus"/>
    <property type="evidence" value="ECO:0007669"/>
    <property type="project" value="TreeGrafter"/>
</dbReference>
<protein>
    <submittedName>
        <fullName evidence="4">HEAT repeat-containing protein 5B</fullName>
    </submittedName>
</protein>
<keyword evidence="3" id="KW-1185">Reference proteome</keyword>
<accession>A0A914L3C1</accession>
<dbReference type="Gene3D" id="1.25.10.10">
    <property type="entry name" value="Leucine-rich Repeat Variant"/>
    <property type="match status" value="2"/>
</dbReference>
<dbReference type="SUPFAM" id="SSF48371">
    <property type="entry name" value="ARM repeat"/>
    <property type="match status" value="2"/>
</dbReference>
<feature type="region of interest" description="Disordered" evidence="2">
    <location>
        <begin position="1299"/>
        <end position="1318"/>
    </location>
</feature>
<evidence type="ECO:0000256" key="2">
    <source>
        <dbReference type="SAM" id="MobiDB-lite"/>
    </source>
</evidence>
<dbReference type="InterPro" id="IPR016024">
    <property type="entry name" value="ARM-type_fold"/>
</dbReference>
<organism evidence="3 4">
    <name type="scientific">Meloidogyne incognita</name>
    <name type="common">Southern root-knot nematode worm</name>
    <name type="synonym">Oxyuris incognita</name>
    <dbReference type="NCBI Taxonomy" id="6306"/>
    <lineage>
        <taxon>Eukaryota</taxon>
        <taxon>Metazoa</taxon>
        <taxon>Ecdysozoa</taxon>
        <taxon>Nematoda</taxon>
        <taxon>Chromadorea</taxon>
        <taxon>Rhabditida</taxon>
        <taxon>Tylenchina</taxon>
        <taxon>Tylenchomorpha</taxon>
        <taxon>Tylenchoidea</taxon>
        <taxon>Meloidogynidae</taxon>
        <taxon>Meloidogyninae</taxon>
        <taxon>Meloidogyne</taxon>
        <taxon>Meloidogyne incognita group</taxon>
    </lineage>
</organism>
<evidence type="ECO:0000256" key="1">
    <source>
        <dbReference type="ARBA" id="ARBA00008304"/>
    </source>
</evidence>
<proteinExistence type="inferred from homology"/>